<dbReference type="OrthoDB" id="6236007at2759"/>
<feature type="compositionally biased region" description="Basic and acidic residues" evidence="6">
    <location>
        <begin position="943"/>
        <end position="954"/>
    </location>
</feature>
<evidence type="ECO:0000256" key="5">
    <source>
        <dbReference type="ARBA" id="ARBA00023157"/>
    </source>
</evidence>
<dbReference type="InterPro" id="IPR005533">
    <property type="entry name" value="AMOP_dom"/>
</dbReference>
<keyword evidence="7" id="KW-0732">Signal</keyword>
<evidence type="ECO:0000256" key="3">
    <source>
        <dbReference type="ARBA" id="ARBA00022989"/>
    </source>
</evidence>
<sequence>MADDQVCKPVVVVVTLILLASVSCVEGGAAALFPYGPNNRDQAIDIGGSKEVSLPRFRFYGQEFTTAYSCGSRSTGDPTTNLDLDRLDMYVANASVAMKTFRSDFALFVTWENSNTFQLVLVANTQHTFAIFGYYKLDVPYSANQLAGMNGGYGRGWTDVIPCSVACARETKIIEGRIRNMINTSGSDVEGRYILLVSGDIIVRGGCLPSSLLKATGEVSPRAVGMLGGEMLLVSGSCQPPGSKIFCVLTTIRSYQWKSTPINLHGDWFVFHRYVSMERNSAAISEGVMETNMRGRCPVPMLNVRGRIRLDLSTDNRTWTHPTVITVVLPGRVKPVVDIGIVPAWQQLNPQELVVKWDPTLFSNNSLATPEFRPLVTIAERQRSSNSEYKFNPDTLSCSREDCDNSVLGVLKVTVLPDYIDAATQRQFVAFGPLPLGWYINSAMESKLGKDWPAQKCSAWSQEDGRQTGWLQQLLPCPCTLTQALADWGRWQPDNWVQHVCRKSEGAGNQCFYNKDGLLQYAADSYQGSTPDRSHSWGAAPYGKPNLVPDFSHWQHDVITFYYCCLWTNNRECDRYMERRPTRDCVDYKSPSYATAFGDPHIQTFDGTNYYFGGEGDFWLLQSSSVNIQAHFLPRSTEVLQLNSSFIYPTVIKSVAMQSTGSDRVVINLAQPTGCPTASSITAFLDAYLAVTISEHVPGVSVINNEPVAVDTKDRQHSNFTVLFKNGVGVQVAERQGMIHLTVALPPSSESTSGLLGTRDGNKANDFMTPDGQGMSVKMESLFHFPRNAESEKIPLFGTPSEFPYKPGQTKPSQYTVSSVCGNSEACKRDFYVTNNSSIARDTLQAEAAFQSLRQSQTEVLSCGLLDIPMAAKSSYNYLVGSEVRHHWLSAQQHQSRVQRPTTLRLQLQPPVDSIPRQEPLWLRPDEQEKPVPLRRTVGTGDTKVEPGTDEKLLRGLVNKSEGEPGPRQSVPV</sequence>
<dbReference type="GO" id="GO:0016020">
    <property type="term" value="C:membrane"/>
    <property type="evidence" value="ECO:0007669"/>
    <property type="project" value="UniProtKB-SubCell"/>
</dbReference>
<dbReference type="PANTHER" id="PTHR13802:SF52">
    <property type="entry name" value="MUCIN-4"/>
    <property type="match status" value="1"/>
</dbReference>
<evidence type="ECO:0000256" key="2">
    <source>
        <dbReference type="ARBA" id="ARBA00022692"/>
    </source>
</evidence>
<reference evidence="10 11" key="1">
    <citation type="submission" date="2018-04" db="EMBL/GenBank/DDBJ databases">
        <title>The genome of golden apple snail Pomacea canaliculata provides insight into stress tolerance and invasive adaptation.</title>
        <authorList>
            <person name="Liu C."/>
            <person name="Liu B."/>
            <person name="Ren Y."/>
            <person name="Zhang Y."/>
            <person name="Wang H."/>
            <person name="Li S."/>
            <person name="Jiang F."/>
            <person name="Yin L."/>
            <person name="Zhang G."/>
            <person name="Qian W."/>
            <person name="Fan W."/>
        </authorList>
    </citation>
    <scope>NUCLEOTIDE SEQUENCE [LARGE SCALE GENOMIC DNA]</scope>
    <source>
        <strain evidence="10">SZHN2017</strain>
        <tissue evidence="10">Muscle</tissue>
    </source>
</reference>
<feature type="domain" description="AMOP" evidence="8">
    <location>
        <begin position="449"/>
        <end position="580"/>
    </location>
</feature>
<dbReference type="Pfam" id="PF00094">
    <property type="entry name" value="VWD"/>
    <property type="match status" value="1"/>
</dbReference>
<dbReference type="InterPro" id="IPR001846">
    <property type="entry name" value="VWF_type-D"/>
</dbReference>
<dbReference type="PROSITE" id="PS51233">
    <property type="entry name" value="VWFD"/>
    <property type="match status" value="1"/>
</dbReference>
<protein>
    <recommendedName>
        <fullName evidence="12">AMOP domain-containing protein</fullName>
    </recommendedName>
</protein>
<dbReference type="InterPro" id="IPR051495">
    <property type="entry name" value="Epithelial_Barrier/Signaling"/>
</dbReference>
<keyword evidence="4" id="KW-0472">Membrane</keyword>
<comment type="caution">
    <text evidence="10">The sequence shown here is derived from an EMBL/GenBank/DDBJ whole genome shotgun (WGS) entry which is preliminary data.</text>
</comment>
<evidence type="ECO:0000256" key="1">
    <source>
        <dbReference type="ARBA" id="ARBA00004370"/>
    </source>
</evidence>
<feature type="region of interest" description="Disordered" evidence="6">
    <location>
        <begin position="916"/>
        <end position="973"/>
    </location>
</feature>
<keyword evidence="11" id="KW-1185">Reference proteome</keyword>
<evidence type="ECO:0000256" key="4">
    <source>
        <dbReference type="ARBA" id="ARBA00023136"/>
    </source>
</evidence>
<evidence type="ECO:0000313" key="10">
    <source>
        <dbReference type="EMBL" id="PVD34907.1"/>
    </source>
</evidence>
<dbReference type="PROSITE" id="PS50856">
    <property type="entry name" value="AMOP"/>
    <property type="match status" value="1"/>
</dbReference>
<evidence type="ECO:0000256" key="7">
    <source>
        <dbReference type="SAM" id="SignalP"/>
    </source>
</evidence>
<feature type="domain" description="VWFD" evidence="9">
    <location>
        <begin position="592"/>
        <end position="795"/>
    </location>
</feature>
<dbReference type="Pfam" id="PF03782">
    <property type="entry name" value="AMOP"/>
    <property type="match status" value="2"/>
</dbReference>
<dbReference type="PANTHER" id="PTHR13802">
    <property type="entry name" value="MUCIN 4-RELATED"/>
    <property type="match status" value="1"/>
</dbReference>
<dbReference type="Pfam" id="PF06119">
    <property type="entry name" value="NIDO"/>
    <property type="match status" value="1"/>
</dbReference>
<keyword evidence="3" id="KW-1133">Transmembrane helix</keyword>
<keyword evidence="5" id="KW-1015">Disulfide bond</keyword>
<name>A0A2T7PNG6_POMCA</name>
<keyword evidence="2" id="KW-0812">Transmembrane</keyword>
<evidence type="ECO:0000256" key="6">
    <source>
        <dbReference type="SAM" id="MobiDB-lite"/>
    </source>
</evidence>
<evidence type="ECO:0000259" key="9">
    <source>
        <dbReference type="PROSITE" id="PS51233"/>
    </source>
</evidence>
<gene>
    <name evidence="10" type="ORF">C0Q70_06188</name>
</gene>
<evidence type="ECO:0008006" key="12">
    <source>
        <dbReference type="Google" id="ProtNLM"/>
    </source>
</evidence>
<dbReference type="SMART" id="SM00539">
    <property type="entry name" value="NIDO"/>
    <property type="match status" value="1"/>
</dbReference>
<dbReference type="InterPro" id="IPR056619">
    <property type="entry name" value="C8-3_MUC4"/>
</dbReference>
<organism evidence="10 11">
    <name type="scientific">Pomacea canaliculata</name>
    <name type="common">Golden apple snail</name>
    <dbReference type="NCBI Taxonomy" id="400727"/>
    <lineage>
        <taxon>Eukaryota</taxon>
        <taxon>Metazoa</taxon>
        <taxon>Spiralia</taxon>
        <taxon>Lophotrochozoa</taxon>
        <taxon>Mollusca</taxon>
        <taxon>Gastropoda</taxon>
        <taxon>Caenogastropoda</taxon>
        <taxon>Architaenioglossa</taxon>
        <taxon>Ampullarioidea</taxon>
        <taxon>Ampullariidae</taxon>
        <taxon>Pomacea</taxon>
    </lineage>
</organism>
<dbReference type="STRING" id="400727.A0A2T7PNG6"/>
<evidence type="ECO:0000313" key="11">
    <source>
        <dbReference type="Proteomes" id="UP000245119"/>
    </source>
</evidence>
<proteinExistence type="predicted"/>
<dbReference type="GO" id="GO:0007160">
    <property type="term" value="P:cell-matrix adhesion"/>
    <property type="evidence" value="ECO:0007669"/>
    <property type="project" value="InterPro"/>
</dbReference>
<dbReference type="InterPro" id="IPR003886">
    <property type="entry name" value="NIDO_dom"/>
</dbReference>
<feature type="signal peptide" evidence="7">
    <location>
        <begin position="1"/>
        <end position="24"/>
    </location>
</feature>
<dbReference type="Proteomes" id="UP000245119">
    <property type="component" value="Linkage Group LG3"/>
</dbReference>
<comment type="subcellular location">
    <subcellularLocation>
        <location evidence="1">Membrane</location>
    </subcellularLocation>
</comment>
<evidence type="ECO:0000259" key="8">
    <source>
        <dbReference type="PROSITE" id="PS50856"/>
    </source>
</evidence>
<dbReference type="SMART" id="SM00723">
    <property type="entry name" value="AMOP"/>
    <property type="match status" value="1"/>
</dbReference>
<dbReference type="EMBL" id="PZQS01000003">
    <property type="protein sequence ID" value="PVD34907.1"/>
    <property type="molecule type" value="Genomic_DNA"/>
</dbReference>
<dbReference type="Pfam" id="PF23263">
    <property type="entry name" value="C8-3_MUC4"/>
    <property type="match status" value="1"/>
</dbReference>
<dbReference type="SMART" id="SM00216">
    <property type="entry name" value="VWD"/>
    <property type="match status" value="1"/>
</dbReference>
<feature type="chain" id="PRO_5015773395" description="AMOP domain-containing protein" evidence="7">
    <location>
        <begin position="25"/>
        <end position="973"/>
    </location>
</feature>
<accession>A0A2T7PNG6</accession>
<dbReference type="AlphaFoldDB" id="A0A2T7PNG6"/>